<gene>
    <name evidence="10" type="ORF">DPMN_116432</name>
</gene>
<evidence type="ECO:0000256" key="4">
    <source>
        <dbReference type="ARBA" id="ARBA00023040"/>
    </source>
</evidence>
<keyword evidence="4" id="KW-0297">G-protein coupled receptor</keyword>
<feature type="domain" description="G-protein coupled receptors family 1 profile" evidence="9">
    <location>
        <begin position="59"/>
        <end position="322"/>
    </location>
</feature>
<proteinExistence type="predicted"/>
<dbReference type="AlphaFoldDB" id="A0A9D4QUA6"/>
<evidence type="ECO:0000259" key="9">
    <source>
        <dbReference type="PROSITE" id="PS50262"/>
    </source>
</evidence>
<sequence>MNASNTNKTTASIMGMDEPALFNQFEIRSPFEILLETAPHVITIDRVVTPIWYIIGFIGNTISAKIWLSRKVCKSNSSAVYFGSIAIVETLYLTLHVIYELHVAWGYNTYHRQVSCEIFNFLLLTPQYLVPMLVLGFTTERYIAVCHPFVKEKYCTVTRAKIVIGCMSITSFALGLVQVYIWAFDDVIGCVFRPSAIRFYTIWTWITEMLLFLVIPVACLAINVLVIREIKRIQIQSAAHGQGANPTSTTTLLCVSFYFIFTLLPATIVYAIQTSIQQGDPTLSLDAWASDPTWKSYFQYLTIRKIVEEICLSNYACYFIIYYVTGAYFRRAFKDLFKWSRVSKTKNSYNRAITSDYSVASNSKVCTETIVLNDIDSQ</sequence>
<reference evidence="10" key="2">
    <citation type="submission" date="2020-11" db="EMBL/GenBank/DDBJ databases">
        <authorList>
            <person name="McCartney M.A."/>
            <person name="Auch B."/>
            <person name="Kono T."/>
            <person name="Mallez S."/>
            <person name="Becker A."/>
            <person name="Gohl D.M."/>
            <person name="Silverstein K.A.T."/>
            <person name="Koren S."/>
            <person name="Bechman K.B."/>
            <person name="Herman A."/>
            <person name="Abrahante J.E."/>
            <person name="Garbe J."/>
        </authorList>
    </citation>
    <scope>NUCLEOTIDE SEQUENCE</scope>
    <source>
        <strain evidence="10">Duluth1</strain>
        <tissue evidence="10">Whole animal</tissue>
    </source>
</reference>
<keyword evidence="7" id="KW-0807">Transducer</keyword>
<reference evidence="10" key="1">
    <citation type="journal article" date="2019" name="bioRxiv">
        <title>The Genome of the Zebra Mussel, Dreissena polymorpha: A Resource for Invasive Species Research.</title>
        <authorList>
            <person name="McCartney M.A."/>
            <person name="Auch B."/>
            <person name="Kono T."/>
            <person name="Mallez S."/>
            <person name="Zhang Y."/>
            <person name="Obille A."/>
            <person name="Becker A."/>
            <person name="Abrahante J.E."/>
            <person name="Garbe J."/>
            <person name="Badalamenti J.P."/>
            <person name="Herman A."/>
            <person name="Mangelson H."/>
            <person name="Liachko I."/>
            <person name="Sullivan S."/>
            <person name="Sone E.D."/>
            <person name="Koren S."/>
            <person name="Silverstein K.A.T."/>
            <person name="Beckman K.B."/>
            <person name="Gohl D.M."/>
        </authorList>
    </citation>
    <scope>NUCLEOTIDE SEQUENCE</scope>
    <source>
        <strain evidence="10">Duluth1</strain>
        <tissue evidence="10">Whole animal</tissue>
    </source>
</reference>
<dbReference type="Pfam" id="PF00001">
    <property type="entry name" value="7tm_1"/>
    <property type="match status" value="1"/>
</dbReference>
<keyword evidence="3 8" id="KW-1133">Transmembrane helix</keyword>
<feature type="transmembrane region" description="Helical" evidence="8">
    <location>
        <begin position="51"/>
        <end position="68"/>
    </location>
</feature>
<protein>
    <recommendedName>
        <fullName evidence="9">G-protein coupled receptors family 1 profile domain-containing protein</fullName>
    </recommendedName>
</protein>
<keyword evidence="5 8" id="KW-0472">Membrane</keyword>
<evidence type="ECO:0000256" key="6">
    <source>
        <dbReference type="ARBA" id="ARBA00023170"/>
    </source>
</evidence>
<comment type="subcellular location">
    <subcellularLocation>
        <location evidence="1">Membrane</location>
        <topology evidence="1">Multi-pass membrane protein</topology>
    </subcellularLocation>
</comment>
<dbReference type="SUPFAM" id="SSF81321">
    <property type="entry name" value="Family A G protein-coupled receptor-like"/>
    <property type="match status" value="1"/>
</dbReference>
<evidence type="ECO:0000256" key="5">
    <source>
        <dbReference type="ARBA" id="ARBA00023136"/>
    </source>
</evidence>
<dbReference type="Proteomes" id="UP000828390">
    <property type="component" value="Unassembled WGS sequence"/>
</dbReference>
<feature type="transmembrane region" description="Helical" evidence="8">
    <location>
        <begin position="80"/>
        <end position="99"/>
    </location>
</feature>
<keyword evidence="11" id="KW-1185">Reference proteome</keyword>
<organism evidence="10 11">
    <name type="scientific">Dreissena polymorpha</name>
    <name type="common">Zebra mussel</name>
    <name type="synonym">Mytilus polymorpha</name>
    <dbReference type="NCBI Taxonomy" id="45954"/>
    <lineage>
        <taxon>Eukaryota</taxon>
        <taxon>Metazoa</taxon>
        <taxon>Spiralia</taxon>
        <taxon>Lophotrochozoa</taxon>
        <taxon>Mollusca</taxon>
        <taxon>Bivalvia</taxon>
        <taxon>Autobranchia</taxon>
        <taxon>Heteroconchia</taxon>
        <taxon>Euheterodonta</taxon>
        <taxon>Imparidentia</taxon>
        <taxon>Neoheterodontei</taxon>
        <taxon>Myida</taxon>
        <taxon>Dreissenoidea</taxon>
        <taxon>Dreissenidae</taxon>
        <taxon>Dreissena</taxon>
    </lineage>
</organism>
<feature type="transmembrane region" description="Helical" evidence="8">
    <location>
        <begin position="162"/>
        <end position="182"/>
    </location>
</feature>
<dbReference type="PROSITE" id="PS50262">
    <property type="entry name" value="G_PROTEIN_RECEP_F1_2"/>
    <property type="match status" value="1"/>
</dbReference>
<accession>A0A9D4QUA6</accession>
<dbReference type="GO" id="GO:0004930">
    <property type="term" value="F:G protein-coupled receptor activity"/>
    <property type="evidence" value="ECO:0007669"/>
    <property type="project" value="UniProtKB-KW"/>
</dbReference>
<evidence type="ECO:0000313" key="11">
    <source>
        <dbReference type="Proteomes" id="UP000828390"/>
    </source>
</evidence>
<dbReference type="GO" id="GO:0005886">
    <property type="term" value="C:plasma membrane"/>
    <property type="evidence" value="ECO:0007669"/>
    <property type="project" value="TreeGrafter"/>
</dbReference>
<dbReference type="EMBL" id="JAIWYP010000004">
    <property type="protein sequence ID" value="KAH3842927.1"/>
    <property type="molecule type" value="Genomic_DNA"/>
</dbReference>
<evidence type="ECO:0000256" key="8">
    <source>
        <dbReference type="SAM" id="Phobius"/>
    </source>
</evidence>
<evidence type="ECO:0000313" key="10">
    <source>
        <dbReference type="EMBL" id="KAH3842927.1"/>
    </source>
</evidence>
<dbReference type="Gene3D" id="1.20.1070.10">
    <property type="entry name" value="Rhodopsin 7-helix transmembrane proteins"/>
    <property type="match status" value="1"/>
</dbReference>
<feature type="transmembrane region" description="Helical" evidence="8">
    <location>
        <begin position="248"/>
        <end position="272"/>
    </location>
</feature>
<name>A0A9D4QUA6_DREPO</name>
<dbReference type="PANTHER" id="PTHR24243:SF233">
    <property type="entry name" value="THYROTROPIN-RELEASING HORMONE RECEPTOR"/>
    <property type="match status" value="1"/>
</dbReference>
<evidence type="ECO:0000256" key="2">
    <source>
        <dbReference type="ARBA" id="ARBA00022692"/>
    </source>
</evidence>
<feature type="transmembrane region" description="Helical" evidence="8">
    <location>
        <begin position="202"/>
        <end position="227"/>
    </location>
</feature>
<dbReference type="PANTHER" id="PTHR24243">
    <property type="entry name" value="G-PROTEIN COUPLED RECEPTOR"/>
    <property type="match status" value="1"/>
</dbReference>
<keyword evidence="6" id="KW-0675">Receptor</keyword>
<dbReference type="InterPro" id="IPR000276">
    <property type="entry name" value="GPCR_Rhodpsn"/>
</dbReference>
<comment type="caution">
    <text evidence="10">The sequence shown here is derived from an EMBL/GenBank/DDBJ whole genome shotgun (WGS) entry which is preliminary data.</text>
</comment>
<dbReference type="OrthoDB" id="9990906at2759"/>
<evidence type="ECO:0000256" key="1">
    <source>
        <dbReference type="ARBA" id="ARBA00004141"/>
    </source>
</evidence>
<evidence type="ECO:0000256" key="7">
    <source>
        <dbReference type="ARBA" id="ARBA00023224"/>
    </source>
</evidence>
<evidence type="ECO:0000256" key="3">
    <source>
        <dbReference type="ARBA" id="ARBA00022989"/>
    </source>
</evidence>
<keyword evidence="2 8" id="KW-0812">Transmembrane</keyword>
<dbReference type="InterPro" id="IPR017452">
    <property type="entry name" value="GPCR_Rhodpsn_7TM"/>
</dbReference>